<dbReference type="Gene3D" id="3.30.160.60">
    <property type="entry name" value="Classic Zinc Finger"/>
    <property type="match status" value="1"/>
</dbReference>
<evidence type="ECO:0000313" key="2">
    <source>
        <dbReference type="Proteomes" id="UP001152798"/>
    </source>
</evidence>
<evidence type="ECO:0008006" key="3">
    <source>
        <dbReference type="Google" id="ProtNLM"/>
    </source>
</evidence>
<name>A0A9P0HCU0_NEZVI</name>
<accession>A0A9P0HCU0</accession>
<dbReference type="EMBL" id="OV725080">
    <property type="protein sequence ID" value="CAH1399577.1"/>
    <property type="molecule type" value="Genomic_DNA"/>
</dbReference>
<reference evidence="1" key="1">
    <citation type="submission" date="2022-01" db="EMBL/GenBank/DDBJ databases">
        <authorList>
            <person name="King R."/>
        </authorList>
    </citation>
    <scope>NUCLEOTIDE SEQUENCE</scope>
</reference>
<gene>
    <name evidence="1" type="ORF">NEZAVI_LOCUS9004</name>
</gene>
<dbReference type="OrthoDB" id="10004641at2759"/>
<dbReference type="Proteomes" id="UP001152798">
    <property type="component" value="Chromosome 4"/>
</dbReference>
<dbReference type="AlphaFoldDB" id="A0A9P0HCU0"/>
<organism evidence="1 2">
    <name type="scientific">Nezara viridula</name>
    <name type="common">Southern green stink bug</name>
    <name type="synonym">Cimex viridulus</name>
    <dbReference type="NCBI Taxonomy" id="85310"/>
    <lineage>
        <taxon>Eukaryota</taxon>
        <taxon>Metazoa</taxon>
        <taxon>Ecdysozoa</taxon>
        <taxon>Arthropoda</taxon>
        <taxon>Hexapoda</taxon>
        <taxon>Insecta</taxon>
        <taxon>Pterygota</taxon>
        <taxon>Neoptera</taxon>
        <taxon>Paraneoptera</taxon>
        <taxon>Hemiptera</taxon>
        <taxon>Heteroptera</taxon>
        <taxon>Panheteroptera</taxon>
        <taxon>Pentatomomorpha</taxon>
        <taxon>Pentatomoidea</taxon>
        <taxon>Pentatomidae</taxon>
        <taxon>Pentatominae</taxon>
        <taxon>Nezara</taxon>
    </lineage>
</organism>
<proteinExistence type="predicted"/>
<evidence type="ECO:0000313" key="1">
    <source>
        <dbReference type="EMBL" id="CAH1399577.1"/>
    </source>
</evidence>
<keyword evidence="2" id="KW-1185">Reference proteome</keyword>
<protein>
    <recommendedName>
        <fullName evidence="3">C2H2-type domain-containing protein</fullName>
    </recommendedName>
</protein>
<sequence>MQRIDEEDKGKMLCFTCLGIVRYYTGLRRHQKYECGMERQFQCPHCPYKARQKIHLKNHIGLKHLNLCSEEKL</sequence>